<evidence type="ECO:0000313" key="2">
    <source>
        <dbReference type="EMBL" id="GAA4964282.1"/>
    </source>
</evidence>
<dbReference type="Gene3D" id="4.10.1080.10">
    <property type="entry name" value="TSP type-3 repeat"/>
    <property type="match status" value="1"/>
</dbReference>
<gene>
    <name evidence="2" type="ORF">GCM10023315_11360</name>
</gene>
<reference evidence="3" key="1">
    <citation type="journal article" date="2019" name="Int. J. Syst. Evol. Microbiol.">
        <title>The Global Catalogue of Microorganisms (GCM) 10K type strain sequencing project: providing services to taxonomists for standard genome sequencing and annotation.</title>
        <authorList>
            <consortium name="The Broad Institute Genomics Platform"/>
            <consortium name="The Broad Institute Genome Sequencing Center for Infectious Disease"/>
            <person name="Wu L."/>
            <person name="Ma J."/>
        </authorList>
    </citation>
    <scope>NUCLEOTIDE SEQUENCE [LARGE SCALE GENOMIC DNA]</scope>
    <source>
        <strain evidence="3">JCM 18287</strain>
    </source>
</reference>
<evidence type="ECO:0000259" key="1">
    <source>
        <dbReference type="PROSITE" id="PS50093"/>
    </source>
</evidence>
<feature type="domain" description="PKD" evidence="1">
    <location>
        <begin position="764"/>
        <end position="820"/>
    </location>
</feature>
<proteinExistence type="predicted"/>
<dbReference type="EMBL" id="BAABJK010000004">
    <property type="protein sequence ID" value="GAA4964282.1"/>
    <property type="molecule type" value="Genomic_DNA"/>
</dbReference>
<organism evidence="2 3">
    <name type="scientific">Algibacter aquimarinus</name>
    <dbReference type="NCBI Taxonomy" id="1136748"/>
    <lineage>
        <taxon>Bacteria</taxon>
        <taxon>Pseudomonadati</taxon>
        <taxon>Bacteroidota</taxon>
        <taxon>Flavobacteriia</taxon>
        <taxon>Flavobacteriales</taxon>
        <taxon>Flavobacteriaceae</taxon>
        <taxon>Algibacter</taxon>
    </lineage>
</organism>
<protein>
    <recommendedName>
        <fullName evidence="1">PKD domain-containing protein</fullName>
    </recommendedName>
</protein>
<dbReference type="NCBIfam" id="TIGR04131">
    <property type="entry name" value="Bac_Flav_CTERM"/>
    <property type="match status" value="1"/>
</dbReference>
<sequence length="984" mass="108425">MEIRTRSSGANGNDVLLDDVEFFSCTTDTDGDGILDSVDFDSDNDGIPDFIENTGTLVLASNIDANQNGYDDVYENNTAPIDTDGDLIPDYIDLDSDNDGIFDIEETGQLGILFFDANNDGREDGPFGTNGWTNAAETSPDSGLVNYTPDDVDLDTTFTYIDADSDGDGCSDVLEAGFSDANSDAYLGDVVPTVDINGLVDNASSGYTIPNSDYLDSAPISITTQPLDTAVCEFSTTTIGVVSPEAENYQWELSTDGINWVVISDNATYSGTSSSDLTISNSSLSFNNYQYRVKLVRSGNSCDIYSNEINLTVNELPVVNTPETYMQCDDASNDGQAIFNLTLNQIKEEINTDYIAEGLIFTYYETDNDAQNAINAIQSPENYQDAPGFISETVWVRVENVNGCFRVVPLTLVVNPSSMALRDYNPTPLYQCDDGLDERDGVATFNFSSLRDDISSNVFPTFDVTVHFYESQMDAELEINEIQDISNHQNTNAPISQNIWVRVKSNLGNNCLGLEAFPNFLNVEALPVASAVLIDRQCDFDTTDSDISYPFDTSLVEDWVLNGQSLTDVTVTYDYIDITGIAVSSNTLPNPFLTETQTITITVTNNATQDTDGPCSDSITLEFIVDEQPIITDTIMPQIVCDGDDGDIDNDGMFAFDTSLFASAILGNQSNMEIYFDFFDENDNLITDSPILPNALYSKTQTINVRVVNPVSVNCNASTTIDLIVNALPEFTIDAEYIVCTSDPSFVVELDPIEATSEVFIYEWRWTSLDGTIVNQLLPESTATIVVSTPGTYHVTLIKTDGSNCFRTKDIFVNASEKASITQNDVTIVDFSENNNSVTINSTNLGQGNYEYALVDNGSNFIVYQDEPEFRNVKPGFYTLYVNDKDGCGETTLDISVLGFMKFFTPNNDGFNDYWQIIGLNMDVHANTRILVFDRYGKLLKQVSTSQNGWDGTFNGQLMPTDDYWFKVYLEDGPVFSGHFTLKR</sequence>
<dbReference type="InterPro" id="IPR026341">
    <property type="entry name" value="T9SS_type_B"/>
</dbReference>
<dbReference type="SUPFAM" id="SSF49299">
    <property type="entry name" value="PKD domain"/>
    <property type="match status" value="1"/>
</dbReference>
<dbReference type="Pfam" id="PF13585">
    <property type="entry name" value="CHU_C"/>
    <property type="match status" value="1"/>
</dbReference>
<dbReference type="InterPro" id="IPR013783">
    <property type="entry name" value="Ig-like_fold"/>
</dbReference>
<keyword evidence="3" id="KW-1185">Reference proteome</keyword>
<dbReference type="Gene3D" id="2.60.40.10">
    <property type="entry name" value="Immunoglobulins"/>
    <property type="match status" value="1"/>
</dbReference>
<comment type="caution">
    <text evidence="2">The sequence shown here is derived from an EMBL/GenBank/DDBJ whole genome shotgun (WGS) entry which is preliminary data.</text>
</comment>
<dbReference type="PROSITE" id="PS50093">
    <property type="entry name" value="PKD"/>
    <property type="match status" value="1"/>
</dbReference>
<name>A0ABP9H8X3_9FLAO</name>
<dbReference type="RefSeq" id="WP_345165582.1">
    <property type="nucleotide sequence ID" value="NZ_BAABJK010000004.1"/>
</dbReference>
<dbReference type="InterPro" id="IPR035986">
    <property type="entry name" value="PKD_dom_sf"/>
</dbReference>
<accession>A0ABP9H8X3</accession>
<dbReference type="InterPro" id="IPR028974">
    <property type="entry name" value="TSP_type-3_rpt"/>
</dbReference>
<dbReference type="Proteomes" id="UP001501692">
    <property type="component" value="Unassembled WGS sequence"/>
</dbReference>
<dbReference type="InterPro" id="IPR000601">
    <property type="entry name" value="PKD_dom"/>
</dbReference>
<evidence type="ECO:0000313" key="3">
    <source>
        <dbReference type="Proteomes" id="UP001501692"/>
    </source>
</evidence>